<dbReference type="Gene3D" id="3.30.70.270">
    <property type="match status" value="2"/>
</dbReference>
<dbReference type="Proteomes" id="UP001341281">
    <property type="component" value="Chromosome 01"/>
</dbReference>
<evidence type="ECO:0000256" key="2">
    <source>
        <dbReference type="ARBA" id="ARBA00022679"/>
    </source>
</evidence>
<evidence type="ECO:0000256" key="1">
    <source>
        <dbReference type="ARBA" id="ARBA00012493"/>
    </source>
</evidence>
<evidence type="ECO:0000313" key="9">
    <source>
        <dbReference type="EMBL" id="WVZ48602.1"/>
    </source>
</evidence>
<evidence type="ECO:0000313" key="10">
    <source>
        <dbReference type="Proteomes" id="UP001341281"/>
    </source>
</evidence>
<feature type="domain" description="Reverse transcriptase" evidence="8">
    <location>
        <begin position="232"/>
        <end position="410"/>
    </location>
</feature>
<dbReference type="Gene3D" id="3.10.10.10">
    <property type="entry name" value="HIV Type 1 Reverse Transcriptase, subunit A, domain 1"/>
    <property type="match status" value="1"/>
</dbReference>
<dbReference type="GO" id="GO:0004519">
    <property type="term" value="F:endonuclease activity"/>
    <property type="evidence" value="ECO:0007669"/>
    <property type="project" value="UniProtKB-KW"/>
</dbReference>
<proteinExistence type="predicted"/>
<dbReference type="InterPro" id="IPR041588">
    <property type="entry name" value="Integrase_H2C2"/>
</dbReference>
<evidence type="ECO:0000256" key="3">
    <source>
        <dbReference type="ARBA" id="ARBA00022695"/>
    </source>
</evidence>
<dbReference type="PROSITE" id="PS50878">
    <property type="entry name" value="RT_POL"/>
    <property type="match status" value="1"/>
</dbReference>
<evidence type="ECO:0000256" key="6">
    <source>
        <dbReference type="ARBA" id="ARBA00022801"/>
    </source>
</evidence>
<name>A0AAQ3SFN6_PASNO</name>
<dbReference type="GO" id="GO:0016787">
    <property type="term" value="F:hydrolase activity"/>
    <property type="evidence" value="ECO:0007669"/>
    <property type="project" value="UniProtKB-KW"/>
</dbReference>
<dbReference type="EMBL" id="CP144745">
    <property type="protein sequence ID" value="WVZ48602.1"/>
    <property type="molecule type" value="Genomic_DNA"/>
</dbReference>
<keyword evidence="7" id="KW-0695">RNA-directed DNA polymerase</keyword>
<dbReference type="PANTHER" id="PTHR37984:SF5">
    <property type="entry name" value="PROTEIN NYNRIN-LIKE"/>
    <property type="match status" value="1"/>
</dbReference>
<dbReference type="EC" id="2.7.7.49" evidence="1"/>
<keyword evidence="10" id="KW-1185">Reference proteome</keyword>
<dbReference type="GO" id="GO:0003964">
    <property type="term" value="F:RNA-directed DNA polymerase activity"/>
    <property type="evidence" value="ECO:0007669"/>
    <property type="project" value="UniProtKB-KW"/>
</dbReference>
<dbReference type="Pfam" id="PF17917">
    <property type="entry name" value="RT_RNaseH"/>
    <property type="match status" value="1"/>
</dbReference>
<evidence type="ECO:0000256" key="4">
    <source>
        <dbReference type="ARBA" id="ARBA00022722"/>
    </source>
</evidence>
<dbReference type="InterPro" id="IPR043502">
    <property type="entry name" value="DNA/RNA_pol_sf"/>
</dbReference>
<keyword evidence="2" id="KW-0808">Transferase</keyword>
<dbReference type="PANTHER" id="PTHR37984">
    <property type="entry name" value="PROTEIN CBG26694"/>
    <property type="match status" value="1"/>
</dbReference>
<dbReference type="CDD" id="cd00303">
    <property type="entry name" value="retropepsin_like"/>
    <property type="match status" value="1"/>
</dbReference>
<keyword evidence="3" id="KW-0548">Nucleotidyltransferase</keyword>
<evidence type="ECO:0000256" key="7">
    <source>
        <dbReference type="ARBA" id="ARBA00022918"/>
    </source>
</evidence>
<dbReference type="SUPFAM" id="SSF50630">
    <property type="entry name" value="Acid proteases"/>
    <property type="match status" value="1"/>
</dbReference>
<dbReference type="Gene3D" id="2.40.70.10">
    <property type="entry name" value="Acid Proteases"/>
    <property type="match status" value="1"/>
</dbReference>
<evidence type="ECO:0000256" key="5">
    <source>
        <dbReference type="ARBA" id="ARBA00022759"/>
    </source>
</evidence>
<dbReference type="InterPro" id="IPR043128">
    <property type="entry name" value="Rev_trsase/Diguanyl_cyclase"/>
</dbReference>
<dbReference type="Gene3D" id="1.10.340.70">
    <property type="match status" value="1"/>
</dbReference>
<evidence type="ECO:0000259" key="8">
    <source>
        <dbReference type="PROSITE" id="PS50878"/>
    </source>
</evidence>
<dbReference type="InterPro" id="IPR021109">
    <property type="entry name" value="Peptidase_aspartic_dom_sf"/>
</dbReference>
<dbReference type="Pfam" id="PF17921">
    <property type="entry name" value="Integrase_H2C2"/>
    <property type="match status" value="1"/>
</dbReference>
<keyword evidence="6" id="KW-0378">Hydrolase</keyword>
<dbReference type="FunFam" id="3.30.70.270:FF:000020">
    <property type="entry name" value="Transposon Tf2-6 polyprotein-like Protein"/>
    <property type="match status" value="1"/>
</dbReference>
<dbReference type="CDD" id="cd09274">
    <property type="entry name" value="RNase_HI_RT_Ty3"/>
    <property type="match status" value="1"/>
</dbReference>
<dbReference type="CDD" id="cd01647">
    <property type="entry name" value="RT_LTR"/>
    <property type="match status" value="1"/>
</dbReference>
<sequence>MPTSSSLGRPDVVSGILSVDSNEAFVLFDSGATFSFVSLDFVKRARLSSQEISQSVRVSSPGGLITSSVVCPGCTISIDGDDFVANLMVIPLAVFDVILGMDWLHRYRAVISCFWKTVSLEAPSGQTLTFQASAPSYSLFVMASLFPERRCVKSGFLWTLAEKPTKPLRIEEIPVVCDYPDVFPDELPGMPPKREVEFRIDLIPGTRPVSIAPYRLSRPFQEELRKQLDDLLSKKLIRRSVSPWRAPVLFTKKKDGSWRMCIDYRGLNAVTIKNKYPLPRIDELFDRLKGARVFSKIDLQSGYNQIPVREEDIEKTAFATMYGHYEFRVMSFGLTNAPPYFMETMNNMLHKFDQFVVVFIDDILIFSKTEKEHEQHLMMVLQTLRDNKFYAKLKKCEFWLSKVSFLGHVINEKGISVDPSKVSAVVEWEIPSNVKEVRSFLGMAGYYRRFVKDFSIIAKPLSMLTHKNVKFVWTNECETSFRVLKKKLVYAPVLALPEPGKRFTIYSDASRVGLGCVLMQEGKVIAYASRQLRKHEENYPTHDLELAAVVFALKLWRHYLYGEPCDIFTDHKSLKYIFTQKDLNLRQRRWLELIKDYDLTIQYTPGKANVVADALSRKAMPPTLNYLITEFALMDISYCHVGVSEADTRVPRSPLRTTKAQVKEDILREAHRSRYTVHPGENKMYQDLKKNYWWKRMKIDVAKYVASCGVCQRVKIEHKRSAGKLQSLDAPLWPWDDIAMDFVVGLPRTPKGKDAIWVVVDRLSKQAIWLQSMSEKL</sequence>
<dbReference type="Pfam" id="PF00078">
    <property type="entry name" value="RVT_1"/>
    <property type="match status" value="1"/>
</dbReference>
<dbReference type="AlphaFoldDB" id="A0AAQ3SFN6"/>
<gene>
    <name evidence="9" type="ORF">U9M48_000023</name>
</gene>
<protein>
    <recommendedName>
        <fullName evidence="1">RNA-directed DNA polymerase</fullName>
        <ecNumber evidence="1">2.7.7.49</ecNumber>
    </recommendedName>
</protein>
<dbReference type="InterPro" id="IPR050951">
    <property type="entry name" value="Retrovirus_Pol_polyprotein"/>
</dbReference>
<dbReference type="InterPro" id="IPR000477">
    <property type="entry name" value="RT_dom"/>
</dbReference>
<dbReference type="SUPFAM" id="SSF56672">
    <property type="entry name" value="DNA/RNA polymerases"/>
    <property type="match status" value="1"/>
</dbReference>
<dbReference type="FunFam" id="3.10.20.370:FF:000001">
    <property type="entry name" value="Retrovirus-related Pol polyprotein from transposon 17.6-like protein"/>
    <property type="match status" value="1"/>
</dbReference>
<keyword evidence="4" id="KW-0540">Nuclease</keyword>
<dbReference type="Gene3D" id="3.10.20.370">
    <property type="match status" value="1"/>
</dbReference>
<dbReference type="InterPro" id="IPR041373">
    <property type="entry name" value="RT_RNaseH"/>
</dbReference>
<accession>A0AAQ3SFN6</accession>
<organism evidence="9 10">
    <name type="scientific">Paspalum notatum var. saurae</name>
    <dbReference type="NCBI Taxonomy" id="547442"/>
    <lineage>
        <taxon>Eukaryota</taxon>
        <taxon>Viridiplantae</taxon>
        <taxon>Streptophyta</taxon>
        <taxon>Embryophyta</taxon>
        <taxon>Tracheophyta</taxon>
        <taxon>Spermatophyta</taxon>
        <taxon>Magnoliopsida</taxon>
        <taxon>Liliopsida</taxon>
        <taxon>Poales</taxon>
        <taxon>Poaceae</taxon>
        <taxon>PACMAD clade</taxon>
        <taxon>Panicoideae</taxon>
        <taxon>Andropogonodae</taxon>
        <taxon>Paspaleae</taxon>
        <taxon>Paspalinae</taxon>
        <taxon>Paspalum</taxon>
    </lineage>
</organism>
<reference evidence="9 10" key="1">
    <citation type="submission" date="2024-02" db="EMBL/GenBank/DDBJ databases">
        <title>High-quality chromosome-scale genome assembly of Pensacola bahiagrass (Paspalum notatum Flugge var. saurae).</title>
        <authorList>
            <person name="Vega J.M."/>
            <person name="Podio M."/>
            <person name="Orjuela J."/>
            <person name="Siena L.A."/>
            <person name="Pessino S.C."/>
            <person name="Combes M.C."/>
            <person name="Mariac C."/>
            <person name="Albertini E."/>
            <person name="Pupilli F."/>
            <person name="Ortiz J.P.A."/>
            <person name="Leblanc O."/>
        </authorList>
    </citation>
    <scope>NUCLEOTIDE SEQUENCE [LARGE SCALE GENOMIC DNA]</scope>
    <source>
        <strain evidence="9">R1</strain>
        <tissue evidence="9">Leaf</tissue>
    </source>
</reference>
<dbReference type="Pfam" id="PF08284">
    <property type="entry name" value="RVP_2"/>
    <property type="match status" value="1"/>
</dbReference>
<keyword evidence="5" id="KW-0255">Endonuclease</keyword>